<accession>A0AAN9SAN9</accession>
<comment type="caution">
    <text evidence="2">The sequence shown here is derived from an EMBL/GenBank/DDBJ whole genome shotgun (WGS) entry which is preliminary data.</text>
</comment>
<dbReference type="AlphaFoldDB" id="A0AAN9SAN9"/>
<keyword evidence="3" id="KW-1185">Reference proteome</keyword>
<name>A0AAN9SAN9_PSOTE</name>
<dbReference type="EMBL" id="JAYMYS010000006">
    <property type="protein sequence ID" value="KAK7390639.1"/>
    <property type="molecule type" value="Genomic_DNA"/>
</dbReference>
<feature type="compositionally biased region" description="Basic and acidic residues" evidence="1">
    <location>
        <begin position="88"/>
        <end position="101"/>
    </location>
</feature>
<evidence type="ECO:0000313" key="3">
    <source>
        <dbReference type="Proteomes" id="UP001386955"/>
    </source>
</evidence>
<feature type="region of interest" description="Disordered" evidence="1">
    <location>
        <begin position="1"/>
        <end position="127"/>
    </location>
</feature>
<reference evidence="2 3" key="1">
    <citation type="submission" date="2024-01" db="EMBL/GenBank/DDBJ databases">
        <title>The genomes of 5 underutilized Papilionoideae crops provide insights into root nodulation and disease resistanc.</title>
        <authorList>
            <person name="Jiang F."/>
        </authorList>
    </citation>
    <scope>NUCLEOTIDE SEQUENCE [LARGE SCALE GENOMIC DNA]</scope>
    <source>
        <strain evidence="2">DUOXIRENSHENG_FW03</strain>
        <tissue evidence="2">Leaves</tissue>
    </source>
</reference>
<evidence type="ECO:0000256" key="1">
    <source>
        <dbReference type="SAM" id="MobiDB-lite"/>
    </source>
</evidence>
<dbReference type="Proteomes" id="UP001386955">
    <property type="component" value="Unassembled WGS sequence"/>
</dbReference>
<proteinExistence type="predicted"/>
<feature type="compositionally biased region" description="Basic and acidic residues" evidence="1">
    <location>
        <begin position="26"/>
        <end position="39"/>
    </location>
</feature>
<organism evidence="2 3">
    <name type="scientific">Psophocarpus tetragonolobus</name>
    <name type="common">Winged bean</name>
    <name type="synonym">Dolichos tetragonolobus</name>
    <dbReference type="NCBI Taxonomy" id="3891"/>
    <lineage>
        <taxon>Eukaryota</taxon>
        <taxon>Viridiplantae</taxon>
        <taxon>Streptophyta</taxon>
        <taxon>Embryophyta</taxon>
        <taxon>Tracheophyta</taxon>
        <taxon>Spermatophyta</taxon>
        <taxon>Magnoliopsida</taxon>
        <taxon>eudicotyledons</taxon>
        <taxon>Gunneridae</taxon>
        <taxon>Pentapetalae</taxon>
        <taxon>rosids</taxon>
        <taxon>fabids</taxon>
        <taxon>Fabales</taxon>
        <taxon>Fabaceae</taxon>
        <taxon>Papilionoideae</taxon>
        <taxon>50 kb inversion clade</taxon>
        <taxon>NPAAA clade</taxon>
        <taxon>indigoferoid/millettioid clade</taxon>
        <taxon>Phaseoleae</taxon>
        <taxon>Psophocarpus</taxon>
    </lineage>
</organism>
<gene>
    <name evidence="2" type="ORF">VNO78_25979</name>
</gene>
<sequence>MQVKGGNGGKGEEESWLQDTGCDFGDPEHASRDLPKEQTARCQSATRVARGLCDHHSASGQCQEDPAVGDGKGPRGANLAVGGSLDQETGRASRDLRRDPRGMALGQSGRRQSVSWEEHGTATRGVCSSRPGCLDLCVSGQRGDQPTVGEGTSTRGANRGIGDGPCMILGRDEQLSNLAGVRCALGLT</sequence>
<protein>
    <submittedName>
        <fullName evidence="2">Uncharacterized protein</fullName>
    </submittedName>
</protein>
<evidence type="ECO:0000313" key="2">
    <source>
        <dbReference type="EMBL" id="KAK7390639.1"/>
    </source>
</evidence>